<proteinExistence type="predicted"/>
<dbReference type="PANTHER" id="PTHR39176:SF1">
    <property type="entry name" value="PERIPLASMIC PROTEIN"/>
    <property type="match status" value="1"/>
</dbReference>
<dbReference type="EMBL" id="RCTY01000032">
    <property type="protein sequence ID" value="ROU06578.1"/>
    <property type="molecule type" value="Genomic_DNA"/>
</dbReference>
<feature type="signal peptide" evidence="1">
    <location>
        <begin position="1"/>
        <end position="23"/>
    </location>
</feature>
<dbReference type="InterPro" id="IPR009739">
    <property type="entry name" value="LprI-like_N"/>
</dbReference>
<keyword evidence="1" id="KW-0732">Signal</keyword>
<evidence type="ECO:0000256" key="1">
    <source>
        <dbReference type="SAM" id="SignalP"/>
    </source>
</evidence>
<evidence type="ECO:0000259" key="2">
    <source>
        <dbReference type="Pfam" id="PF07007"/>
    </source>
</evidence>
<dbReference type="PROSITE" id="PS51257">
    <property type="entry name" value="PROKAR_LIPOPROTEIN"/>
    <property type="match status" value="1"/>
</dbReference>
<evidence type="ECO:0000313" key="4">
    <source>
        <dbReference type="Proteomes" id="UP000275910"/>
    </source>
</evidence>
<dbReference type="RefSeq" id="WP_123647775.1">
    <property type="nucleotide sequence ID" value="NZ_RCTY01000032.1"/>
</dbReference>
<feature type="domain" description="Lysozyme inhibitor LprI-like N-terminal" evidence="2">
    <location>
        <begin position="46"/>
        <end position="129"/>
    </location>
</feature>
<feature type="chain" id="PRO_5018327084" evidence="1">
    <location>
        <begin position="24"/>
        <end position="137"/>
    </location>
</feature>
<gene>
    <name evidence="3" type="ORF">D9T17_12815</name>
</gene>
<evidence type="ECO:0000313" key="3">
    <source>
        <dbReference type="EMBL" id="ROU06578.1"/>
    </source>
</evidence>
<sequence length="137" mass="15250">MHIRLALPYAIALTACFAGATHAAGPAPKPEALRASYQRCLSDSGGVTPAMQDCLDAEYAYQDRRLNQVYRRLIQRLSKPDAMRLRERQRAWIGQRDRACDPGARPGQGQLLDADSCRLRKTAERAAQLQAQLESAR</sequence>
<organism evidence="3 4">
    <name type="scientific">Lysobacter enzymogenes</name>
    <dbReference type="NCBI Taxonomy" id="69"/>
    <lineage>
        <taxon>Bacteria</taxon>
        <taxon>Pseudomonadati</taxon>
        <taxon>Pseudomonadota</taxon>
        <taxon>Gammaproteobacteria</taxon>
        <taxon>Lysobacterales</taxon>
        <taxon>Lysobacteraceae</taxon>
        <taxon>Lysobacter</taxon>
    </lineage>
</organism>
<dbReference type="Pfam" id="PF07007">
    <property type="entry name" value="LprI"/>
    <property type="match status" value="1"/>
</dbReference>
<name>A0A3N2RGM3_LYSEN</name>
<dbReference type="PANTHER" id="PTHR39176">
    <property type="entry name" value="PERIPLASMIC PROTEIN-RELATED"/>
    <property type="match status" value="1"/>
</dbReference>
<accession>A0A3N2RGM3</accession>
<dbReference type="Gene3D" id="1.20.1270.180">
    <property type="match status" value="1"/>
</dbReference>
<protein>
    <submittedName>
        <fullName evidence="3">DUF1311 domain-containing protein</fullName>
    </submittedName>
</protein>
<dbReference type="AlphaFoldDB" id="A0A3N2RGM3"/>
<dbReference type="Proteomes" id="UP000275910">
    <property type="component" value="Unassembled WGS sequence"/>
</dbReference>
<comment type="caution">
    <text evidence="3">The sequence shown here is derived from an EMBL/GenBank/DDBJ whole genome shotgun (WGS) entry which is preliminary data.</text>
</comment>
<reference evidence="3 4" key="1">
    <citation type="submission" date="2018-10" db="EMBL/GenBank/DDBJ databases">
        <title>The genome of Lysobacter enzymogenes OH11.</title>
        <authorList>
            <person name="Liu F."/>
            <person name="Zhao Y."/>
            <person name="Qian G."/>
            <person name="Chen Y."/>
            <person name="Xu H."/>
        </authorList>
    </citation>
    <scope>NUCLEOTIDE SEQUENCE [LARGE SCALE GENOMIC DNA]</scope>
    <source>
        <strain evidence="3 4">OH11</strain>
    </source>
</reference>